<evidence type="ECO:0000256" key="3">
    <source>
        <dbReference type="ARBA" id="ARBA00022525"/>
    </source>
</evidence>
<dbReference type="GO" id="GO:0005186">
    <property type="term" value="F:pheromone activity"/>
    <property type="evidence" value="ECO:0007669"/>
    <property type="project" value="InterPro"/>
</dbReference>
<dbReference type="Proteomes" id="UP000184480">
    <property type="component" value="Unassembled WGS sequence"/>
</dbReference>
<comment type="function">
    <text evidence="1">Acts as a pheromone, induces cells to develop competence for genetic transformation.</text>
</comment>
<evidence type="ECO:0000313" key="6">
    <source>
        <dbReference type="EMBL" id="SHG00591.1"/>
    </source>
</evidence>
<evidence type="ECO:0000256" key="2">
    <source>
        <dbReference type="ARBA" id="ARBA00009039"/>
    </source>
</evidence>
<comment type="similarity">
    <text evidence="2">Belongs to the ComC family.</text>
</comment>
<keyword evidence="5" id="KW-0178">Competence</keyword>
<dbReference type="RefSeq" id="WP_139262078.1">
    <property type="nucleotide sequence ID" value="NZ_BBXL01000012.1"/>
</dbReference>
<dbReference type="AlphaFoldDB" id="A0A1M5GAW0"/>
<organism evidence="6 7">
    <name type="scientific">Dysgonomonas macrotermitis</name>
    <dbReference type="NCBI Taxonomy" id="1346286"/>
    <lineage>
        <taxon>Bacteria</taxon>
        <taxon>Pseudomonadati</taxon>
        <taxon>Bacteroidota</taxon>
        <taxon>Bacteroidia</taxon>
        <taxon>Bacteroidales</taxon>
        <taxon>Dysgonomonadaceae</taxon>
        <taxon>Dysgonomonas</taxon>
    </lineage>
</organism>
<keyword evidence="4" id="KW-0588">Pheromone</keyword>
<evidence type="ECO:0000256" key="5">
    <source>
        <dbReference type="ARBA" id="ARBA00023287"/>
    </source>
</evidence>
<evidence type="ECO:0000256" key="4">
    <source>
        <dbReference type="ARBA" id="ARBA00023044"/>
    </source>
</evidence>
<keyword evidence="7" id="KW-1185">Reference proteome</keyword>
<dbReference type="InterPro" id="IPR004288">
    <property type="entry name" value="Competence_ComC"/>
</dbReference>
<keyword evidence="3" id="KW-0964">Secreted</keyword>
<evidence type="ECO:0000256" key="1">
    <source>
        <dbReference type="ARBA" id="ARBA00002667"/>
    </source>
</evidence>
<dbReference type="EMBL" id="FQUC01000013">
    <property type="protein sequence ID" value="SHG00591.1"/>
    <property type="molecule type" value="Genomic_DNA"/>
</dbReference>
<dbReference type="InterPro" id="IPR010133">
    <property type="entry name" value="Bacteriocin_signal_seq"/>
</dbReference>
<dbReference type="Pfam" id="PF03047">
    <property type="entry name" value="ComC"/>
    <property type="match status" value="1"/>
</dbReference>
<protein>
    <submittedName>
        <fullName evidence="6">Bacteriocin-type signal sequence-containing protein</fullName>
    </submittedName>
</protein>
<name>A0A1M5GAW0_9BACT</name>
<reference evidence="7" key="1">
    <citation type="submission" date="2016-11" db="EMBL/GenBank/DDBJ databases">
        <authorList>
            <person name="Varghese N."/>
            <person name="Submissions S."/>
        </authorList>
    </citation>
    <scope>NUCLEOTIDE SEQUENCE [LARGE SCALE GENOMIC DNA]</scope>
    <source>
        <strain evidence="7">DSM 27370</strain>
    </source>
</reference>
<gene>
    <name evidence="6" type="ORF">SAMN05444362_113108</name>
</gene>
<proteinExistence type="inferred from homology"/>
<accession>A0A1M5GAW0</accession>
<evidence type="ECO:0000313" key="7">
    <source>
        <dbReference type="Proteomes" id="UP000184480"/>
    </source>
</evidence>
<dbReference type="NCBIfam" id="TIGR01847">
    <property type="entry name" value="bacteriocin_sig"/>
    <property type="match status" value="1"/>
</dbReference>
<sequence>MKTNFKQLKTKEMNKVQGGACATSRVALGTRYGNARGDMKFEALKHK</sequence>
<dbReference type="STRING" id="1346286.SAMN05444362_113108"/>